<protein>
    <submittedName>
        <fullName evidence="2">Disease resistance protein CC-NBS-LRR class family</fullName>
    </submittedName>
</protein>
<evidence type="ECO:0000259" key="1">
    <source>
        <dbReference type="Pfam" id="PF07727"/>
    </source>
</evidence>
<accession>A0A4Y1RKK8</accession>
<dbReference type="PANTHER" id="PTHR11439:SF467">
    <property type="entry name" value="INTEGRASE CATALYTIC DOMAIN-CONTAINING PROTEIN"/>
    <property type="match status" value="1"/>
</dbReference>
<dbReference type="Pfam" id="PF07727">
    <property type="entry name" value="RVT_2"/>
    <property type="match status" value="1"/>
</dbReference>
<dbReference type="AlphaFoldDB" id="A0A4Y1RKK8"/>
<proteinExistence type="predicted"/>
<dbReference type="PANTHER" id="PTHR11439">
    <property type="entry name" value="GAG-POL-RELATED RETROTRANSPOSON"/>
    <property type="match status" value="1"/>
</dbReference>
<dbReference type="CDD" id="cd09272">
    <property type="entry name" value="RNase_HI_RT_Ty1"/>
    <property type="match status" value="1"/>
</dbReference>
<gene>
    <name evidence="2" type="ORF">Prudu_015999</name>
</gene>
<dbReference type="InterPro" id="IPR013103">
    <property type="entry name" value="RVT_2"/>
</dbReference>
<dbReference type="SUPFAM" id="SSF56672">
    <property type="entry name" value="DNA/RNA polymerases"/>
    <property type="match status" value="1"/>
</dbReference>
<feature type="domain" description="Reverse transcriptase Ty1/copia-type" evidence="1">
    <location>
        <begin position="413"/>
        <end position="496"/>
    </location>
</feature>
<sequence>MTGALEVRRIHHRAIPSFRTTKGDSAEFSAEGKKVICARHSPGVGHAHDLARNPKLKLGRVLSKRLQLIARTLLMKTKLPVSAWGYAILHAASLVRLRPVANNQYSPIQLVLGNQPNISHLRIFGCAVYVPIAPPQRTKMGPQRRLGIYVGFDSPSIIRYLEPLTGKLIPEERHELSWNVSTLSHLDPHTAQCENEVRRIVHLQSIANQMLDAFNDAAKVTKSHIPAANAPARIDVHNGQSNVPANGLSAACLKRGRPLGSNDSVPRKRKLMDKMNPNEINREPTIHNSNAPKEGQVLPEKENVISETSAPGVATVPESQEISINYMSTDELWSRNEMIIDDIFAFSVAAEIIKDDDIEPCSINECTQRQDWPKWKDAIQAELNSLEKRSVFGHIVPTPPNVNSVGYKWKSESGFAIVAVYVDDMNLIGTSEELQKTADYLKREFEMKDLGKTKYCLGLQIEHSAKGILVHQSTYTEKVLKRFGMDKAHPLSTPMVVWSLDTKKDPYRPKGDDEMVLGPEVPYLSAIGALLYLAQCTRPDISFSINLLERYSSAPTRRHWTGIKHVLRYLRGTTNMGYLSDPHQGRSQTGYVFTCGGTAISWRSTKQTLVATSSNHSEILALHEASRECVWLRSVIHHIRSTCALPSATDTPTILNEDNAACIAQITGGYIKGDRTKHISPKFFYTHELQKSQEIKVSQ</sequence>
<name>A0A4Y1RKK8_PRUDU</name>
<reference evidence="2" key="1">
    <citation type="journal article" date="2019" name="Science">
        <title>Mutation of a bHLH transcription factor allowed almond domestication.</title>
        <authorList>
            <person name="Sanchez-Perez R."/>
            <person name="Pavan S."/>
            <person name="Mazzeo R."/>
            <person name="Moldovan C."/>
            <person name="Aiese Cigliano R."/>
            <person name="Del Cueto J."/>
            <person name="Ricciardi F."/>
            <person name="Lotti C."/>
            <person name="Ricciardi L."/>
            <person name="Dicenta F."/>
            <person name="Lopez-Marques R.L."/>
            <person name="Lindberg Moller B."/>
        </authorList>
    </citation>
    <scope>NUCLEOTIDE SEQUENCE</scope>
</reference>
<dbReference type="InterPro" id="IPR043502">
    <property type="entry name" value="DNA/RNA_pol_sf"/>
</dbReference>
<evidence type="ECO:0000313" key="2">
    <source>
        <dbReference type="EMBL" id="BBH04774.1"/>
    </source>
</evidence>
<organism evidence="2">
    <name type="scientific">Prunus dulcis</name>
    <name type="common">Almond</name>
    <name type="synonym">Amygdalus dulcis</name>
    <dbReference type="NCBI Taxonomy" id="3755"/>
    <lineage>
        <taxon>Eukaryota</taxon>
        <taxon>Viridiplantae</taxon>
        <taxon>Streptophyta</taxon>
        <taxon>Embryophyta</taxon>
        <taxon>Tracheophyta</taxon>
        <taxon>Spermatophyta</taxon>
        <taxon>Magnoliopsida</taxon>
        <taxon>eudicotyledons</taxon>
        <taxon>Gunneridae</taxon>
        <taxon>Pentapetalae</taxon>
        <taxon>rosids</taxon>
        <taxon>fabids</taxon>
        <taxon>Rosales</taxon>
        <taxon>Rosaceae</taxon>
        <taxon>Amygdaloideae</taxon>
        <taxon>Amygdaleae</taxon>
        <taxon>Prunus</taxon>
    </lineage>
</organism>
<dbReference type="EMBL" id="AP019302">
    <property type="protein sequence ID" value="BBH04774.1"/>
    <property type="molecule type" value="Genomic_DNA"/>
</dbReference>